<dbReference type="OMA" id="LEVHTMQ"/>
<keyword evidence="2" id="KW-0175">Coiled coil</keyword>
<feature type="repeat" description="TPR" evidence="1">
    <location>
        <begin position="248"/>
        <end position="281"/>
    </location>
</feature>
<evidence type="ECO:0008006" key="5">
    <source>
        <dbReference type="Google" id="ProtNLM"/>
    </source>
</evidence>
<dbReference type="AlphaFoldDB" id="A0A8S1V5V3"/>
<keyword evidence="1" id="KW-0802">TPR repeat</keyword>
<dbReference type="InterPro" id="IPR019734">
    <property type="entry name" value="TPR_rpt"/>
</dbReference>
<dbReference type="PANTHER" id="PTHR10098:SF108">
    <property type="entry name" value="TETRATRICOPEPTIDE REPEAT PROTEIN 28"/>
    <property type="match status" value="1"/>
</dbReference>
<evidence type="ECO:0000313" key="3">
    <source>
        <dbReference type="EMBL" id="CAD8172271.1"/>
    </source>
</evidence>
<reference evidence="3" key="1">
    <citation type="submission" date="2021-01" db="EMBL/GenBank/DDBJ databases">
        <authorList>
            <consortium name="Genoscope - CEA"/>
            <person name="William W."/>
        </authorList>
    </citation>
    <scope>NUCLEOTIDE SEQUENCE</scope>
</reference>
<evidence type="ECO:0000313" key="4">
    <source>
        <dbReference type="Proteomes" id="UP000683925"/>
    </source>
</evidence>
<proteinExistence type="predicted"/>
<dbReference type="OrthoDB" id="431454at2759"/>
<dbReference type="Pfam" id="PF13424">
    <property type="entry name" value="TPR_12"/>
    <property type="match status" value="1"/>
</dbReference>
<dbReference type="Proteomes" id="UP000683925">
    <property type="component" value="Unassembled WGS sequence"/>
</dbReference>
<accession>A0A8S1V5V3</accession>
<feature type="coiled-coil region" evidence="2">
    <location>
        <begin position="89"/>
        <end position="123"/>
    </location>
</feature>
<dbReference type="EMBL" id="CAJJDP010000059">
    <property type="protein sequence ID" value="CAD8172271.1"/>
    <property type="molecule type" value="Genomic_DNA"/>
</dbReference>
<name>A0A8S1V5V3_PAROT</name>
<sequence length="385" mass="44577">MLNSGGHSIDFEGFITQRLSEDKLLMVPEEVSAQIPPRVALEVHTMQNKVKKLKSIKMAKLPSKSQFILELSENSVYRELLGSIEDLERNELKKAKSRLLKIIASSKEEIKEAQTKIEEKQLSVICIQAFYYLSKVQQSEGLIEEAIATQNMILQNFDIADLHIKGQLMLSLGNLYRILLKFQEAAKNFYQALILYERLNWKVQQADCLLQLGIVYALLNDYEPAKLITYEALEIYRDNIIENNIKVGKAYYTLGKIFYYSKAFEVATEYLLKSLKIHSDYYQNDYDFNFVKIYNLLGIVYQVQHQLDIAIDYFTLAVRCYRGSFDAQLGQILNNIGVAYLGLKELELASDFFNNADQVYSVYFEQTNILRKRVKLNLESIKVHQ</sequence>
<gene>
    <name evidence="3" type="ORF">POCTA_138.1.T0600029</name>
</gene>
<keyword evidence="4" id="KW-1185">Reference proteome</keyword>
<organism evidence="3 4">
    <name type="scientific">Paramecium octaurelia</name>
    <dbReference type="NCBI Taxonomy" id="43137"/>
    <lineage>
        <taxon>Eukaryota</taxon>
        <taxon>Sar</taxon>
        <taxon>Alveolata</taxon>
        <taxon>Ciliophora</taxon>
        <taxon>Intramacronucleata</taxon>
        <taxon>Oligohymenophorea</taxon>
        <taxon>Peniculida</taxon>
        <taxon>Parameciidae</taxon>
        <taxon>Paramecium</taxon>
    </lineage>
</organism>
<comment type="caution">
    <text evidence="3">The sequence shown here is derived from an EMBL/GenBank/DDBJ whole genome shotgun (WGS) entry which is preliminary data.</text>
</comment>
<dbReference type="SMART" id="SM00028">
    <property type="entry name" value="TPR"/>
    <property type="match status" value="5"/>
</dbReference>
<evidence type="ECO:0000256" key="1">
    <source>
        <dbReference type="PROSITE-ProRule" id="PRU00339"/>
    </source>
</evidence>
<evidence type="ECO:0000256" key="2">
    <source>
        <dbReference type="SAM" id="Coils"/>
    </source>
</evidence>
<dbReference type="PANTHER" id="PTHR10098">
    <property type="entry name" value="RAPSYN-RELATED"/>
    <property type="match status" value="1"/>
</dbReference>
<protein>
    <recommendedName>
        <fullName evidence="5">Tetratricopeptide repeat protein</fullName>
    </recommendedName>
</protein>
<dbReference type="PROSITE" id="PS50005">
    <property type="entry name" value="TPR"/>
    <property type="match status" value="1"/>
</dbReference>